<accession>A0A9P1IJD5</accession>
<name>A0A9P1IJD5_9PELO</name>
<dbReference type="EMBL" id="CANHGI010000003">
    <property type="protein sequence ID" value="CAI5446549.1"/>
    <property type="molecule type" value="Genomic_DNA"/>
</dbReference>
<sequence length="178" mass="20334">MNSLTFEREISKNAKNIHQKEIILNAAQIVANQLSLQIEQNQLKLDELQQKKCYLHLLGLKGNELKTAIHSTNFKEVALKEEEKGVFSFRCSCGAREGARSNTCFSKTNLSWEKIVLIISCFSKGFDNRKIKQLTKSTTYAIQNLRDALQFVDASSDFDGYIRTIATHNQSLMEQRKD</sequence>
<evidence type="ECO:0000313" key="1">
    <source>
        <dbReference type="EMBL" id="CAI5446549.1"/>
    </source>
</evidence>
<organism evidence="1 2">
    <name type="scientific">Caenorhabditis angaria</name>
    <dbReference type="NCBI Taxonomy" id="860376"/>
    <lineage>
        <taxon>Eukaryota</taxon>
        <taxon>Metazoa</taxon>
        <taxon>Ecdysozoa</taxon>
        <taxon>Nematoda</taxon>
        <taxon>Chromadorea</taxon>
        <taxon>Rhabditida</taxon>
        <taxon>Rhabditina</taxon>
        <taxon>Rhabditomorpha</taxon>
        <taxon>Rhabditoidea</taxon>
        <taxon>Rhabditidae</taxon>
        <taxon>Peloderinae</taxon>
        <taxon>Caenorhabditis</taxon>
    </lineage>
</organism>
<evidence type="ECO:0000313" key="2">
    <source>
        <dbReference type="Proteomes" id="UP001152747"/>
    </source>
</evidence>
<keyword evidence="2" id="KW-1185">Reference proteome</keyword>
<protein>
    <submittedName>
        <fullName evidence="1">Uncharacterized protein</fullName>
    </submittedName>
</protein>
<comment type="caution">
    <text evidence="1">The sequence shown here is derived from an EMBL/GenBank/DDBJ whole genome shotgun (WGS) entry which is preliminary data.</text>
</comment>
<reference evidence="1" key="1">
    <citation type="submission" date="2022-11" db="EMBL/GenBank/DDBJ databases">
        <authorList>
            <person name="Kikuchi T."/>
        </authorList>
    </citation>
    <scope>NUCLEOTIDE SEQUENCE</scope>
    <source>
        <strain evidence="1">PS1010</strain>
    </source>
</reference>
<dbReference type="Proteomes" id="UP001152747">
    <property type="component" value="Unassembled WGS sequence"/>
</dbReference>
<proteinExistence type="predicted"/>
<dbReference type="AlphaFoldDB" id="A0A9P1IJD5"/>
<gene>
    <name evidence="1" type="ORF">CAMP_LOCUS9186</name>
</gene>